<dbReference type="InterPro" id="IPR045865">
    <property type="entry name" value="ACT-like_dom_sf"/>
</dbReference>
<evidence type="ECO:0000256" key="9">
    <source>
        <dbReference type="ARBA" id="ARBA00023027"/>
    </source>
</evidence>
<dbReference type="GO" id="GO:0004617">
    <property type="term" value="F:phosphoglycerate dehydrogenase activity"/>
    <property type="evidence" value="ECO:0007669"/>
    <property type="project" value="UniProtKB-EC"/>
</dbReference>
<dbReference type="InterPro" id="IPR029753">
    <property type="entry name" value="D-isomer_DH_CS"/>
</dbReference>
<dbReference type="PANTHER" id="PTHR43761:SF1">
    <property type="entry name" value="D-ISOMER SPECIFIC 2-HYDROXYACID DEHYDROGENASE CATALYTIC DOMAIN-CONTAINING PROTEIN-RELATED"/>
    <property type="match status" value="1"/>
</dbReference>
<evidence type="ECO:0000256" key="7">
    <source>
        <dbReference type="ARBA" id="ARBA00022605"/>
    </source>
</evidence>
<dbReference type="Pfam" id="PF22629">
    <property type="entry name" value="ACT_AHAS_ss"/>
    <property type="match status" value="1"/>
</dbReference>
<dbReference type="Proteomes" id="UP000619743">
    <property type="component" value="Unassembled WGS sequence"/>
</dbReference>
<evidence type="ECO:0000313" key="16">
    <source>
        <dbReference type="EMBL" id="GGA71958.1"/>
    </source>
</evidence>
<dbReference type="SUPFAM" id="SSF52283">
    <property type="entry name" value="Formate/glycerate dehydrogenase catalytic domain-like"/>
    <property type="match status" value="1"/>
</dbReference>
<evidence type="ECO:0000256" key="3">
    <source>
        <dbReference type="ARBA" id="ARBA00005854"/>
    </source>
</evidence>
<evidence type="ECO:0000256" key="5">
    <source>
        <dbReference type="ARBA" id="ARBA00013143"/>
    </source>
</evidence>
<dbReference type="AlphaFoldDB" id="A0A8J2U3W4"/>
<dbReference type="InterPro" id="IPR050418">
    <property type="entry name" value="D-iso_2-hydroxyacid_DH_PdxB"/>
</dbReference>
<dbReference type="InterPro" id="IPR002912">
    <property type="entry name" value="ACT_dom"/>
</dbReference>
<comment type="caution">
    <text evidence="16">The sequence shown here is derived from an EMBL/GenBank/DDBJ whole genome shotgun (WGS) entry which is preliminary data.</text>
</comment>
<evidence type="ECO:0000256" key="12">
    <source>
        <dbReference type="ARBA" id="ARBA00048126"/>
    </source>
</evidence>
<protein>
    <recommendedName>
        <fullName evidence="6">D-3-phosphoglycerate dehydrogenase</fullName>
        <ecNumber evidence="4">1.1.1.399</ecNumber>
        <ecNumber evidence="5">1.1.1.95</ecNumber>
    </recommendedName>
    <alternativeName>
        <fullName evidence="11">2-oxoglutarate reductase</fullName>
    </alternativeName>
</protein>
<dbReference type="InterPro" id="IPR006140">
    <property type="entry name" value="D-isomer_DH_NAD-bd"/>
</dbReference>
<dbReference type="CDD" id="cd12176">
    <property type="entry name" value="PGDH_3"/>
    <property type="match status" value="1"/>
</dbReference>
<comment type="pathway">
    <text evidence="2">Amino-acid biosynthesis; L-serine biosynthesis; L-serine from 3-phospho-D-glycerate: step 1/3.</text>
</comment>
<dbReference type="GO" id="GO:0006564">
    <property type="term" value="P:L-serine biosynthetic process"/>
    <property type="evidence" value="ECO:0007669"/>
    <property type="project" value="UniProtKB-KW"/>
</dbReference>
<dbReference type="EC" id="1.1.1.399" evidence="4"/>
<evidence type="ECO:0000259" key="15">
    <source>
        <dbReference type="PROSITE" id="PS51671"/>
    </source>
</evidence>
<evidence type="ECO:0000256" key="8">
    <source>
        <dbReference type="ARBA" id="ARBA00023002"/>
    </source>
</evidence>
<organism evidence="16 17">
    <name type="scientific">Neiella marina</name>
    <dbReference type="NCBI Taxonomy" id="508461"/>
    <lineage>
        <taxon>Bacteria</taxon>
        <taxon>Pseudomonadati</taxon>
        <taxon>Pseudomonadota</taxon>
        <taxon>Gammaproteobacteria</taxon>
        <taxon>Alteromonadales</taxon>
        <taxon>Echinimonadaceae</taxon>
        <taxon>Neiella</taxon>
    </lineage>
</organism>
<dbReference type="Gene3D" id="3.30.70.260">
    <property type="match status" value="1"/>
</dbReference>
<proteinExistence type="inferred from homology"/>
<dbReference type="PANTHER" id="PTHR43761">
    <property type="entry name" value="D-ISOMER SPECIFIC 2-HYDROXYACID DEHYDROGENASE FAMILY PROTEIN (AFU_ORTHOLOGUE AFUA_1G13630)"/>
    <property type="match status" value="1"/>
</dbReference>
<dbReference type="Gene3D" id="3.40.50.720">
    <property type="entry name" value="NAD(P)-binding Rossmann-like Domain"/>
    <property type="match status" value="2"/>
</dbReference>
<dbReference type="EMBL" id="BMDX01000004">
    <property type="protein sequence ID" value="GGA71958.1"/>
    <property type="molecule type" value="Genomic_DNA"/>
</dbReference>
<dbReference type="InterPro" id="IPR006139">
    <property type="entry name" value="D-isomer_2_OHA_DH_cat_dom"/>
</dbReference>
<dbReference type="PROSITE" id="PS00065">
    <property type="entry name" value="D_2_HYDROXYACID_DH_1"/>
    <property type="match status" value="1"/>
</dbReference>
<dbReference type="NCBIfam" id="NF008759">
    <property type="entry name" value="PRK11790.1"/>
    <property type="match status" value="1"/>
</dbReference>
<keyword evidence="9" id="KW-0520">NAD</keyword>
<evidence type="ECO:0000256" key="6">
    <source>
        <dbReference type="ARBA" id="ARBA00021582"/>
    </source>
</evidence>
<evidence type="ECO:0000256" key="4">
    <source>
        <dbReference type="ARBA" id="ARBA00013001"/>
    </source>
</evidence>
<sequence length="409" mass="44227">MQKFSLDKDKIRILLLEGLHPSSVQTFRDAGYTNIESLATSLPEDELIEKIKDAHFIGIRSRTNLTENVLSHAKKLIAIGCFCIGTNQVDLQAAKKRGIVVFNAPFSNTRSVAELVLGQAIMLLRGVPERSAKAHRGEWLKSAVGSYEARGKTLGIVGYGHIGTQLGILAETIGMRVKFYDVETKLPLGNASQVSNLDDLLAQADVVSLHVPETAQTKDMIGKAQFDAMKQGAIFINAARGTVVVIDELVDALNSGKLAGAAVDVFPVEPKSNKEEFVSPLRGIDNVILTPHVGGSTQEAQENIGIEVAGKLAKYSDNGSTLSAVNFPEVSLPEHTDCSRLLHIHENKPGILTQINLTFAEKGVNIAAQFLQTDDALGYVVIDVHTEDAQTALEHLKTIDGTIKTRILH</sequence>
<comment type="catalytic activity">
    <reaction evidence="13">
        <text>(2R)-3-phosphoglycerate + NAD(+) = 3-phosphooxypyruvate + NADH + H(+)</text>
        <dbReference type="Rhea" id="RHEA:12641"/>
        <dbReference type="ChEBI" id="CHEBI:15378"/>
        <dbReference type="ChEBI" id="CHEBI:18110"/>
        <dbReference type="ChEBI" id="CHEBI:57540"/>
        <dbReference type="ChEBI" id="CHEBI:57945"/>
        <dbReference type="ChEBI" id="CHEBI:58272"/>
        <dbReference type="EC" id="1.1.1.95"/>
    </reaction>
</comment>
<evidence type="ECO:0000313" key="17">
    <source>
        <dbReference type="Proteomes" id="UP000619743"/>
    </source>
</evidence>
<dbReference type="SUPFAM" id="SSF51735">
    <property type="entry name" value="NAD(P)-binding Rossmann-fold domains"/>
    <property type="match status" value="1"/>
</dbReference>
<dbReference type="InterPro" id="IPR054480">
    <property type="entry name" value="AHAS_small-like_ACT"/>
</dbReference>
<evidence type="ECO:0000256" key="11">
    <source>
        <dbReference type="ARBA" id="ARBA00030455"/>
    </source>
</evidence>
<evidence type="ECO:0000256" key="10">
    <source>
        <dbReference type="ARBA" id="ARBA00023299"/>
    </source>
</evidence>
<dbReference type="OrthoDB" id="9805416at2"/>
<evidence type="ECO:0000256" key="2">
    <source>
        <dbReference type="ARBA" id="ARBA00005216"/>
    </source>
</evidence>
<dbReference type="PROSITE" id="PS00671">
    <property type="entry name" value="D_2_HYDROXYACID_DH_3"/>
    <property type="match status" value="1"/>
</dbReference>
<dbReference type="PROSITE" id="PS51671">
    <property type="entry name" value="ACT"/>
    <property type="match status" value="1"/>
</dbReference>
<dbReference type="Pfam" id="PF02826">
    <property type="entry name" value="2-Hacid_dh_C"/>
    <property type="match status" value="1"/>
</dbReference>
<evidence type="ECO:0000256" key="13">
    <source>
        <dbReference type="ARBA" id="ARBA00048731"/>
    </source>
</evidence>
<comment type="similarity">
    <text evidence="3 14">Belongs to the D-isomer specific 2-hydroxyacid dehydrogenase family.</text>
</comment>
<dbReference type="UniPathway" id="UPA00135">
    <property type="reaction ID" value="UER00196"/>
</dbReference>
<dbReference type="FunFam" id="3.30.70.260:FF:000007">
    <property type="entry name" value="D-3-phosphoglycerate dehydrogenase"/>
    <property type="match status" value="1"/>
</dbReference>
<dbReference type="FunFam" id="3.40.50.720:FF:000041">
    <property type="entry name" value="D-3-phosphoglycerate dehydrogenase"/>
    <property type="match status" value="1"/>
</dbReference>
<keyword evidence="10" id="KW-0718">Serine biosynthesis</keyword>
<dbReference type="InterPro" id="IPR036291">
    <property type="entry name" value="NAD(P)-bd_dom_sf"/>
</dbReference>
<dbReference type="PROSITE" id="PS00670">
    <property type="entry name" value="D_2_HYDROXYACID_DH_2"/>
    <property type="match status" value="1"/>
</dbReference>
<comment type="catalytic activity">
    <reaction evidence="12">
        <text>(R)-2-hydroxyglutarate + NAD(+) = 2-oxoglutarate + NADH + H(+)</text>
        <dbReference type="Rhea" id="RHEA:49612"/>
        <dbReference type="ChEBI" id="CHEBI:15378"/>
        <dbReference type="ChEBI" id="CHEBI:15801"/>
        <dbReference type="ChEBI" id="CHEBI:16810"/>
        <dbReference type="ChEBI" id="CHEBI:57540"/>
        <dbReference type="ChEBI" id="CHEBI:57945"/>
        <dbReference type="EC" id="1.1.1.399"/>
    </reaction>
</comment>
<dbReference type="SUPFAM" id="SSF55021">
    <property type="entry name" value="ACT-like"/>
    <property type="match status" value="1"/>
</dbReference>
<dbReference type="GO" id="GO:0047545">
    <property type="term" value="F:(S)-2-hydroxyglutarate dehydrogenase activity"/>
    <property type="evidence" value="ECO:0007669"/>
    <property type="project" value="UniProtKB-ARBA"/>
</dbReference>
<keyword evidence="7" id="KW-0028">Amino-acid biosynthesis</keyword>
<accession>A0A8J2U3W4</accession>
<feature type="domain" description="ACT" evidence="15">
    <location>
        <begin position="340"/>
        <end position="409"/>
    </location>
</feature>
<dbReference type="Pfam" id="PF00389">
    <property type="entry name" value="2-Hacid_dh"/>
    <property type="match status" value="1"/>
</dbReference>
<keyword evidence="17" id="KW-1185">Reference proteome</keyword>
<keyword evidence="8 14" id="KW-0560">Oxidoreductase</keyword>
<comment type="function">
    <text evidence="1">Catalyzes the reversible oxidation of 3-phospho-D-glycerate to 3-phosphonooxypyruvate, the first step of the phosphorylated L-serine biosynthesis pathway. Also catalyzes the reversible oxidation of 2-hydroxyglutarate to 2-oxoglutarate.</text>
</comment>
<evidence type="ECO:0000256" key="14">
    <source>
        <dbReference type="RuleBase" id="RU003719"/>
    </source>
</evidence>
<evidence type="ECO:0000256" key="1">
    <source>
        <dbReference type="ARBA" id="ARBA00003800"/>
    </source>
</evidence>
<dbReference type="CDD" id="cd04901">
    <property type="entry name" value="ACT_3PGDH"/>
    <property type="match status" value="1"/>
</dbReference>
<dbReference type="EC" id="1.1.1.95" evidence="5"/>
<name>A0A8J2U3W4_9GAMM</name>
<gene>
    <name evidence="16" type="primary">serA</name>
    <name evidence="16" type="ORF">GCM10011369_12150</name>
</gene>
<dbReference type="RefSeq" id="WP_087505049.1">
    <property type="nucleotide sequence ID" value="NZ_BMDX01000004.1"/>
</dbReference>
<dbReference type="InterPro" id="IPR029752">
    <property type="entry name" value="D-isomer_DH_CS1"/>
</dbReference>
<reference evidence="17" key="1">
    <citation type="journal article" date="2019" name="Int. J. Syst. Evol. Microbiol.">
        <title>The Global Catalogue of Microorganisms (GCM) 10K type strain sequencing project: providing services to taxonomists for standard genome sequencing and annotation.</title>
        <authorList>
            <consortium name="The Broad Institute Genomics Platform"/>
            <consortium name="The Broad Institute Genome Sequencing Center for Infectious Disease"/>
            <person name="Wu L."/>
            <person name="Ma J."/>
        </authorList>
    </citation>
    <scope>NUCLEOTIDE SEQUENCE [LARGE SCALE GENOMIC DNA]</scope>
    <source>
        <strain evidence="17">CGMCC 1.10130</strain>
    </source>
</reference>
<dbReference type="GO" id="GO:0051287">
    <property type="term" value="F:NAD binding"/>
    <property type="evidence" value="ECO:0007669"/>
    <property type="project" value="InterPro"/>
</dbReference>